<dbReference type="InterPro" id="IPR011009">
    <property type="entry name" value="Kinase-like_dom_sf"/>
</dbReference>
<feature type="compositionally biased region" description="Basic residues" evidence="6">
    <location>
        <begin position="692"/>
        <end position="716"/>
    </location>
</feature>
<evidence type="ECO:0000256" key="2">
    <source>
        <dbReference type="ARBA" id="ARBA00022679"/>
    </source>
</evidence>
<dbReference type="SMART" id="SM00220">
    <property type="entry name" value="S_TKc"/>
    <property type="match status" value="1"/>
</dbReference>
<feature type="compositionally biased region" description="Basic residues" evidence="6">
    <location>
        <begin position="417"/>
        <end position="435"/>
    </location>
</feature>
<evidence type="ECO:0000256" key="1">
    <source>
        <dbReference type="ARBA" id="ARBA00022527"/>
    </source>
</evidence>
<feature type="compositionally biased region" description="Polar residues" evidence="6">
    <location>
        <begin position="662"/>
        <end position="677"/>
    </location>
</feature>
<dbReference type="PANTHER" id="PTHR24058">
    <property type="entry name" value="DUAL SPECIFICITY PROTEIN KINASE"/>
    <property type="match status" value="1"/>
</dbReference>
<accession>A0ABQ8XLD9</accession>
<evidence type="ECO:0000256" key="5">
    <source>
        <dbReference type="ARBA" id="ARBA00022840"/>
    </source>
</evidence>
<keyword evidence="1" id="KW-0723">Serine/threonine-protein kinase</keyword>
<dbReference type="InterPro" id="IPR008271">
    <property type="entry name" value="Ser/Thr_kinase_AS"/>
</dbReference>
<keyword evidence="2" id="KW-0808">Transferase</keyword>
<keyword evidence="8" id="KW-0371">Homeobox</keyword>
<comment type="caution">
    <text evidence="8">The sequence shown here is derived from an EMBL/GenBank/DDBJ whole genome shotgun (WGS) entry which is preliminary data.</text>
</comment>
<dbReference type="EMBL" id="JAOAOG010000279">
    <property type="protein sequence ID" value="KAJ6233311.1"/>
    <property type="molecule type" value="Genomic_DNA"/>
</dbReference>
<protein>
    <submittedName>
        <fullName evidence="8">Homeodomain interacting protein kinase</fullName>
    </submittedName>
</protein>
<proteinExistence type="predicted"/>
<dbReference type="GO" id="GO:0003677">
    <property type="term" value="F:DNA binding"/>
    <property type="evidence" value="ECO:0007669"/>
    <property type="project" value="UniProtKB-KW"/>
</dbReference>
<dbReference type="SUPFAM" id="SSF56112">
    <property type="entry name" value="Protein kinase-like (PK-like)"/>
    <property type="match status" value="1"/>
</dbReference>
<dbReference type="PANTHER" id="PTHR24058:SF17">
    <property type="entry name" value="HOMEODOMAIN INTERACTING PROTEIN KINASE, ISOFORM D"/>
    <property type="match status" value="1"/>
</dbReference>
<evidence type="ECO:0000256" key="6">
    <source>
        <dbReference type="SAM" id="MobiDB-lite"/>
    </source>
</evidence>
<keyword evidence="3" id="KW-0547">Nucleotide-binding</keyword>
<feature type="region of interest" description="Disordered" evidence="6">
    <location>
        <begin position="393"/>
        <end position="448"/>
    </location>
</feature>
<feature type="compositionally biased region" description="Basic and acidic residues" evidence="6">
    <location>
        <begin position="555"/>
        <end position="571"/>
    </location>
</feature>
<keyword evidence="8" id="KW-0238">DNA-binding</keyword>
<keyword evidence="9" id="KW-1185">Reference proteome</keyword>
<gene>
    <name evidence="8" type="ORF">M0813_04181</name>
</gene>
<keyword evidence="4 8" id="KW-0418">Kinase</keyword>
<sequence>MSRRNHRKLPPLKKNDPPIVFSDNCFQFISKGTTKKNKEKKETKNSNKKKTLLLKKASTNLISTYYRCNNEFLYRRKMNPKRFITANHKPRRNQGFDNSDYELILKVDDIFVGRKDKYRGFSMKIIKKLSTQLLDSLILLYDTGIIHSDLKPENILLEHPKKTDIKIIDFGSACYCHQTNADYIQSRFYRAPEVIIKARYSQAIDMWSFGCIVAELFLGLPLFPGINEYEQLFRIIETIGSIPIKILNKGRVTTKYYNITDEEFIFKSIEQFSIENQIRATERRKYFNDTTLTDIILKAPYRKKLQKLEIQKEIRDRTTLLHFLIGVLQIDPDRRWTPKEAMQHPFITGEDFHPNFRPKQTRERIHYTLPKENTFNKNFNPKLQKLQKTELLKKKQENSKNKSKIICEKQFSSQKRQSPKKKMRTRNLTRTRALSRKQNIPTNRKSKHLESLQINNTRNNSQILSQTSETSSLSERELIPNFNLSGRFNSKSFLMPRSPQRFDSSSESDSSEFELYRNIRRAKRSFGFGFVSSSGTEEDFSTIKTKKKRGNKIKSWSDSREDPFSPEKNNDEIEIDLMNNPQNLRFAEKLNLNDKTTTTTTTTTTNSTNSTVLNKNTNSKTITISKSTSLITIKKKKRKKKYSKLKKKRNRLRKKKIRSHSFKSSNLIKTTTFNTPPQEEPIEITMKEPSSPRKKKKKKKSEKKKKKKKKKNQSNN</sequence>
<organism evidence="8 9">
    <name type="scientific">Anaeramoeba flamelloides</name>
    <dbReference type="NCBI Taxonomy" id="1746091"/>
    <lineage>
        <taxon>Eukaryota</taxon>
        <taxon>Metamonada</taxon>
        <taxon>Anaeramoebidae</taxon>
        <taxon>Anaeramoeba</taxon>
    </lineage>
</organism>
<dbReference type="GO" id="GO:0016301">
    <property type="term" value="F:kinase activity"/>
    <property type="evidence" value="ECO:0007669"/>
    <property type="project" value="UniProtKB-KW"/>
</dbReference>
<dbReference type="PROSITE" id="PS00108">
    <property type="entry name" value="PROTEIN_KINASE_ST"/>
    <property type="match status" value="1"/>
</dbReference>
<evidence type="ECO:0000313" key="8">
    <source>
        <dbReference type="EMBL" id="KAJ6233311.1"/>
    </source>
</evidence>
<keyword evidence="5" id="KW-0067">ATP-binding</keyword>
<dbReference type="Pfam" id="PF00069">
    <property type="entry name" value="Pkinase"/>
    <property type="match status" value="1"/>
</dbReference>
<evidence type="ECO:0000259" key="7">
    <source>
        <dbReference type="PROSITE" id="PS50011"/>
    </source>
</evidence>
<evidence type="ECO:0000256" key="4">
    <source>
        <dbReference type="ARBA" id="ARBA00022777"/>
    </source>
</evidence>
<dbReference type="Gene3D" id="1.10.510.10">
    <property type="entry name" value="Transferase(Phosphotransferase) domain 1"/>
    <property type="match status" value="1"/>
</dbReference>
<name>A0ABQ8XLD9_9EUKA</name>
<dbReference type="Proteomes" id="UP001150062">
    <property type="component" value="Unassembled WGS sequence"/>
</dbReference>
<reference evidence="8" key="1">
    <citation type="submission" date="2022-08" db="EMBL/GenBank/DDBJ databases">
        <title>Novel sulfate-reducing endosymbionts in the free-living metamonad Anaeramoeba.</title>
        <authorList>
            <person name="Jerlstrom-Hultqvist J."/>
            <person name="Cepicka I."/>
            <person name="Gallot-Lavallee L."/>
            <person name="Salas-Leiva D."/>
            <person name="Curtis B.A."/>
            <person name="Zahonova K."/>
            <person name="Pipaliya S."/>
            <person name="Dacks J."/>
            <person name="Roger A.J."/>
        </authorList>
    </citation>
    <scope>NUCLEOTIDE SEQUENCE</scope>
    <source>
        <strain evidence="8">Schooner1</strain>
    </source>
</reference>
<evidence type="ECO:0000313" key="9">
    <source>
        <dbReference type="Proteomes" id="UP001150062"/>
    </source>
</evidence>
<feature type="region of interest" description="Disordered" evidence="6">
    <location>
        <begin position="634"/>
        <end position="716"/>
    </location>
</feature>
<feature type="compositionally biased region" description="Basic residues" evidence="6">
    <location>
        <begin position="634"/>
        <end position="661"/>
    </location>
</feature>
<feature type="region of interest" description="Disordered" evidence="6">
    <location>
        <begin position="544"/>
        <end position="572"/>
    </location>
</feature>
<feature type="domain" description="Protein kinase" evidence="7">
    <location>
        <begin position="1"/>
        <end position="347"/>
    </location>
</feature>
<dbReference type="InterPro" id="IPR000719">
    <property type="entry name" value="Prot_kinase_dom"/>
</dbReference>
<evidence type="ECO:0000256" key="3">
    <source>
        <dbReference type="ARBA" id="ARBA00022741"/>
    </source>
</evidence>
<dbReference type="PROSITE" id="PS50011">
    <property type="entry name" value="PROTEIN_KINASE_DOM"/>
    <property type="match status" value="1"/>
</dbReference>
<dbReference type="InterPro" id="IPR050494">
    <property type="entry name" value="Ser_Thr_dual-spec_kinase"/>
</dbReference>